<dbReference type="EMBL" id="FUXL01000013">
    <property type="protein sequence ID" value="SKA31012.1"/>
    <property type="molecule type" value="Genomic_DNA"/>
</dbReference>
<organism evidence="2 3">
    <name type="scientific">Consotaella salsifontis</name>
    <dbReference type="NCBI Taxonomy" id="1365950"/>
    <lineage>
        <taxon>Bacteria</taxon>
        <taxon>Pseudomonadati</taxon>
        <taxon>Pseudomonadota</taxon>
        <taxon>Alphaproteobacteria</taxon>
        <taxon>Hyphomicrobiales</taxon>
        <taxon>Aurantimonadaceae</taxon>
        <taxon>Consotaella</taxon>
    </lineage>
</organism>
<dbReference type="STRING" id="1365950.SAMN05428963_113100"/>
<evidence type="ECO:0000313" key="2">
    <source>
        <dbReference type="EMBL" id="SKA31012.1"/>
    </source>
</evidence>
<name>A0A1T4SSA2_9HYPH</name>
<accession>A0A1T4SSA2</accession>
<protein>
    <submittedName>
        <fullName evidence="2">Phage tail tube protein, GTA-gp10</fullName>
    </submittedName>
</protein>
<gene>
    <name evidence="2" type="ORF">SAMN05428963_113100</name>
</gene>
<dbReference type="AlphaFoldDB" id="A0A1T4SSA2"/>
<dbReference type="Pfam" id="PF11836">
    <property type="entry name" value="Phage_TAC_11"/>
    <property type="match status" value="1"/>
</dbReference>
<dbReference type="InterPro" id="IPR021791">
    <property type="entry name" value="Phage_TAC_11"/>
</dbReference>
<feature type="region of interest" description="Disordered" evidence="1">
    <location>
        <begin position="101"/>
        <end position="136"/>
    </location>
</feature>
<dbReference type="Proteomes" id="UP000190135">
    <property type="component" value="Unassembled WGS sequence"/>
</dbReference>
<reference evidence="2 3" key="1">
    <citation type="submission" date="2017-02" db="EMBL/GenBank/DDBJ databases">
        <authorList>
            <person name="Peterson S.W."/>
        </authorList>
    </citation>
    <scope>NUCLEOTIDE SEQUENCE [LARGE SCALE GENOMIC DNA]</scope>
    <source>
        <strain evidence="2 3">USBA 369</strain>
    </source>
</reference>
<sequence length="136" mass="14582">MHKHGTVVLAWGDGEYPFRLGLAEMGELEDKRDAGVWSLLQRLRDGECRTQDVVETIRLGLIGGGVTPVEALKKVRVYCEERPIEESRIVAFSILGASMTRLPGDKGNEQSGEGDPAGTMSVSTSPGSSEAQPPSA</sequence>
<proteinExistence type="predicted"/>
<dbReference type="RefSeq" id="WP_078709596.1">
    <property type="nucleotide sequence ID" value="NZ_FUXL01000013.1"/>
</dbReference>
<dbReference type="OrthoDB" id="7509188at2"/>
<evidence type="ECO:0000313" key="3">
    <source>
        <dbReference type="Proteomes" id="UP000190135"/>
    </source>
</evidence>
<evidence type="ECO:0000256" key="1">
    <source>
        <dbReference type="SAM" id="MobiDB-lite"/>
    </source>
</evidence>
<keyword evidence="3" id="KW-1185">Reference proteome</keyword>
<feature type="compositionally biased region" description="Polar residues" evidence="1">
    <location>
        <begin position="120"/>
        <end position="136"/>
    </location>
</feature>